<dbReference type="GO" id="GO:0004519">
    <property type="term" value="F:endonuclease activity"/>
    <property type="evidence" value="ECO:0007669"/>
    <property type="project" value="UniProtKB-KW"/>
</dbReference>
<keyword evidence="2" id="KW-0540">Nuclease</keyword>
<dbReference type="PANTHER" id="PTHR33877">
    <property type="entry name" value="SLL1193 PROTEIN"/>
    <property type="match status" value="1"/>
</dbReference>
<dbReference type="Proteomes" id="UP001597402">
    <property type="component" value="Unassembled WGS sequence"/>
</dbReference>
<evidence type="ECO:0000259" key="1">
    <source>
        <dbReference type="SMART" id="SM00507"/>
    </source>
</evidence>
<organism evidence="2 3">
    <name type="scientific">Blastococcus deserti</name>
    <dbReference type="NCBI Taxonomy" id="2259033"/>
    <lineage>
        <taxon>Bacteria</taxon>
        <taxon>Bacillati</taxon>
        <taxon>Actinomycetota</taxon>
        <taxon>Actinomycetes</taxon>
        <taxon>Geodermatophilales</taxon>
        <taxon>Geodermatophilaceae</taxon>
        <taxon>Blastococcus</taxon>
    </lineage>
</organism>
<dbReference type="InterPro" id="IPR052892">
    <property type="entry name" value="NA-targeting_endonuclease"/>
</dbReference>
<dbReference type="CDD" id="cd00085">
    <property type="entry name" value="HNHc"/>
    <property type="match status" value="1"/>
</dbReference>
<dbReference type="PANTHER" id="PTHR33877:SF1">
    <property type="entry name" value="TYPE IV METHYL-DIRECTED RESTRICTION ENZYME ECOKMCRA"/>
    <property type="match status" value="1"/>
</dbReference>
<dbReference type="SMART" id="SM00507">
    <property type="entry name" value="HNHc"/>
    <property type="match status" value="1"/>
</dbReference>
<dbReference type="RefSeq" id="WP_376879215.1">
    <property type="nucleotide sequence ID" value="NZ_JBHUHP010000019.1"/>
</dbReference>
<comment type="caution">
    <text evidence="2">The sequence shown here is derived from an EMBL/GenBank/DDBJ whole genome shotgun (WGS) entry which is preliminary data.</text>
</comment>
<dbReference type="Pfam" id="PF01844">
    <property type="entry name" value="HNH"/>
    <property type="match status" value="1"/>
</dbReference>
<dbReference type="InterPro" id="IPR003615">
    <property type="entry name" value="HNH_nuc"/>
</dbReference>
<name>A0ABW4XEQ2_9ACTN</name>
<feature type="domain" description="HNH nuclease" evidence="1">
    <location>
        <begin position="13"/>
        <end position="64"/>
    </location>
</feature>
<keyword evidence="3" id="KW-1185">Reference proteome</keyword>
<keyword evidence="2" id="KW-0378">Hydrolase</keyword>
<dbReference type="InterPro" id="IPR002711">
    <property type="entry name" value="HNH"/>
</dbReference>
<dbReference type="Gene3D" id="1.10.30.50">
    <property type="match status" value="1"/>
</dbReference>
<sequence length="90" mass="10299">MLGNPGYVEVTDWEWLRVKNRYRGCCAYCGKRTPRPHMDHVVPLARGGRHAPANVVPACAACNVSKFKFFLVEWRLRQRRTTVEVAELGV</sequence>
<accession>A0ABW4XEQ2</accession>
<proteinExistence type="predicted"/>
<evidence type="ECO:0000313" key="3">
    <source>
        <dbReference type="Proteomes" id="UP001597402"/>
    </source>
</evidence>
<protein>
    <submittedName>
        <fullName evidence="2">HNH endonuclease</fullName>
    </submittedName>
</protein>
<reference evidence="3" key="1">
    <citation type="journal article" date="2019" name="Int. J. Syst. Evol. Microbiol.">
        <title>The Global Catalogue of Microorganisms (GCM) 10K type strain sequencing project: providing services to taxonomists for standard genome sequencing and annotation.</title>
        <authorList>
            <consortium name="The Broad Institute Genomics Platform"/>
            <consortium name="The Broad Institute Genome Sequencing Center for Infectious Disease"/>
            <person name="Wu L."/>
            <person name="Ma J."/>
        </authorList>
    </citation>
    <scope>NUCLEOTIDE SEQUENCE [LARGE SCALE GENOMIC DNA]</scope>
    <source>
        <strain evidence="3">JCM 3338</strain>
    </source>
</reference>
<keyword evidence="2" id="KW-0255">Endonuclease</keyword>
<evidence type="ECO:0000313" key="2">
    <source>
        <dbReference type="EMBL" id="MFD2093408.1"/>
    </source>
</evidence>
<gene>
    <name evidence="2" type="ORF">ACFSHS_17765</name>
</gene>
<dbReference type="EMBL" id="JBHUHP010000019">
    <property type="protein sequence ID" value="MFD2093408.1"/>
    <property type="molecule type" value="Genomic_DNA"/>
</dbReference>